<evidence type="ECO:0000313" key="5">
    <source>
        <dbReference type="EMBL" id="KAG9252821.1"/>
    </source>
</evidence>
<dbReference type="OrthoDB" id="425534at2759"/>
<accession>A0A9P7ZJ12</accession>
<dbReference type="PANTHER" id="PTHR43248:SF25">
    <property type="entry name" value="AB HYDROLASE-1 DOMAIN-CONTAINING PROTEIN-RELATED"/>
    <property type="match status" value="1"/>
</dbReference>
<dbReference type="GO" id="GO:0016787">
    <property type="term" value="F:hydrolase activity"/>
    <property type="evidence" value="ECO:0007669"/>
    <property type="project" value="UniProtKB-KW"/>
</dbReference>
<dbReference type="Proteomes" id="UP000887229">
    <property type="component" value="Unassembled WGS sequence"/>
</dbReference>
<keyword evidence="3" id="KW-0732">Signal</keyword>
<feature type="domain" description="Peptidase S33 tripeptidyl aminopeptidase-like C-terminal" evidence="4">
    <location>
        <begin position="412"/>
        <end position="512"/>
    </location>
</feature>
<dbReference type="GeneID" id="70288882"/>
<dbReference type="SUPFAM" id="SSF53474">
    <property type="entry name" value="alpha/beta-Hydrolases"/>
    <property type="match status" value="1"/>
</dbReference>
<dbReference type="PANTHER" id="PTHR43248">
    <property type="entry name" value="2-SUCCINYL-6-HYDROXY-2,4-CYCLOHEXADIENE-1-CARBOXYLATE SYNTHASE"/>
    <property type="match status" value="1"/>
</dbReference>
<protein>
    <submittedName>
        <fullName evidence="5">Proteinase</fullName>
    </submittedName>
</protein>
<dbReference type="Pfam" id="PF08386">
    <property type="entry name" value="Abhydrolase_4"/>
    <property type="match status" value="1"/>
</dbReference>
<dbReference type="InterPro" id="IPR029058">
    <property type="entry name" value="AB_hydrolase_fold"/>
</dbReference>
<dbReference type="AlphaFoldDB" id="A0A9P7ZJ12"/>
<dbReference type="RefSeq" id="XP_046116745.1">
    <property type="nucleotide sequence ID" value="XM_046257979.1"/>
</dbReference>
<evidence type="ECO:0000256" key="1">
    <source>
        <dbReference type="ARBA" id="ARBA00010088"/>
    </source>
</evidence>
<comment type="similarity">
    <text evidence="1">Belongs to the peptidase S33 family.</text>
</comment>
<reference evidence="5" key="1">
    <citation type="journal article" date="2021" name="IMA Fungus">
        <title>Genomic characterization of three marine fungi, including Emericellopsis atlantica sp. nov. with signatures of a generalist lifestyle and marine biomass degradation.</title>
        <authorList>
            <person name="Hagestad O.C."/>
            <person name="Hou L."/>
            <person name="Andersen J.H."/>
            <person name="Hansen E.H."/>
            <person name="Altermark B."/>
            <person name="Li C."/>
            <person name="Kuhnert E."/>
            <person name="Cox R.J."/>
            <person name="Crous P.W."/>
            <person name="Spatafora J.W."/>
            <person name="Lail K."/>
            <person name="Amirebrahimi M."/>
            <person name="Lipzen A."/>
            <person name="Pangilinan J."/>
            <person name="Andreopoulos W."/>
            <person name="Hayes R.D."/>
            <person name="Ng V."/>
            <person name="Grigoriev I.V."/>
            <person name="Jackson S.A."/>
            <person name="Sutton T.D.S."/>
            <person name="Dobson A.D.W."/>
            <person name="Rama T."/>
        </authorList>
    </citation>
    <scope>NUCLEOTIDE SEQUENCE</scope>
    <source>
        <strain evidence="5">TS7</strain>
    </source>
</reference>
<dbReference type="InterPro" id="IPR051601">
    <property type="entry name" value="Serine_prot/Carboxylest_S33"/>
</dbReference>
<dbReference type="InterPro" id="IPR013595">
    <property type="entry name" value="Pept_S33_TAP-like_C"/>
</dbReference>
<organism evidence="5 6">
    <name type="scientific">Emericellopsis atlantica</name>
    <dbReference type="NCBI Taxonomy" id="2614577"/>
    <lineage>
        <taxon>Eukaryota</taxon>
        <taxon>Fungi</taxon>
        <taxon>Dikarya</taxon>
        <taxon>Ascomycota</taxon>
        <taxon>Pezizomycotina</taxon>
        <taxon>Sordariomycetes</taxon>
        <taxon>Hypocreomycetidae</taxon>
        <taxon>Hypocreales</taxon>
        <taxon>Bionectriaceae</taxon>
        <taxon>Emericellopsis</taxon>
    </lineage>
</organism>
<evidence type="ECO:0000313" key="6">
    <source>
        <dbReference type="Proteomes" id="UP000887229"/>
    </source>
</evidence>
<proteinExistence type="inferred from homology"/>
<keyword evidence="2" id="KW-0378">Hydrolase</keyword>
<dbReference type="EMBL" id="MU251260">
    <property type="protein sequence ID" value="KAG9252821.1"/>
    <property type="molecule type" value="Genomic_DNA"/>
</dbReference>
<keyword evidence="6" id="KW-1185">Reference proteome</keyword>
<feature type="chain" id="PRO_5040385065" evidence="3">
    <location>
        <begin position="16"/>
        <end position="531"/>
    </location>
</feature>
<dbReference type="Gene3D" id="3.40.50.1820">
    <property type="entry name" value="alpha/beta hydrolase"/>
    <property type="match status" value="1"/>
</dbReference>
<evidence type="ECO:0000256" key="3">
    <source>
        <dbReference type="SAM" id="SignalP"/>
    </source>
</evidence>
<gene>
    <name evidence="5" type="ORF">F5Z01DRAFT_186799</name>
</gene>
<sequence length="531" mass="56571">MRSSHLLTLPALALATPFDLKSRQNNVNSSGITWGKCHDPLIPGNSSLQCGSLDVPLDYTNEDSGATLALEIVRAPTPKVPSKGSIFFNAGGPGASGIEDLVALASRIQFTTNYDYDIVNIVPRGTNSTLPFSCYQDTASSTYAGLTLAASAYDTAPANIWVQSQLFADNCAAMQTENGTLIGTAFTARDLMRVVDVLEEDGLLRYWAPSYGTLLGATVAAMFPDKIDKMVLDGVVNPTLYYRNNESETFTSIDGTFNGFCVGCAENPDKCPLAMNQTADEVKQGIFKMLEGLRTDPLAIPTPGGPLGGIVLDYSFVKNLIGSSLYYPSKWSGMASQLFAVQQRNLTLISEILSAGAAGGGDATGSNALQTAVAPDSNARDGIKCSDVLTHAANRSEFQSALDARHAAGYFADAADDLPTRCAQWKLPAKERYDGDFKVKTTKPILLINNEFDPATPLVSAKNVSETFENAVLVEQRGGYGHTIWAHVSPCTVQHIATYFANGTVPEKGAICDVTVPLLSGLTGWEEILGA</sequence>
<comment type="caution">
    <text evidence="5">The sequence shown here is derived from an EMBL/GenBank/DDBJ whole genome shotgun (WGS) entry which is preliminary data.</text>
</comment>
<evidence type="ECO:0000259" key="4">
    <source>
        <dbReference type="Pfam" id="PF08386"/>
    </source>
</evidence>
<evidence type="ECO:0000256" key="2">
    <source>
        <dbReference type="ARBA" id="ARBA00022801"/>
    </source>
</evidence>
<feature type="signal peptide" evidence="3">
    <location>
        <begin position="1"/>
        <end position="15"/>
    </location>
</feature>
<name>A0A9P7ZJ12_9HYPO</name>